<feature type="compositionally biased region" description="Basic and acidic residues" evidence="4">
    <location>
        <begin position="714"/>
        <end position="727"/>
    </location>
</feature>
<dbReference type="GO" id="GO:0034198">
    <property type="term" value="P:cellular response to amino acid starvation"/>
    <property type="evidence" value="ECO:0007669"/>
    <property type="project" value="TreeGrafter"/>
</dbReference>
<sequence>MHTQSHPSILEGGQSQSKQKPHHHSFKNNWPLPWEPGTKSQATNEPNMHDLNKSPFIMKFDFAPVKLLSITSDQNLALFGAMRKIFYMDFDQLLKSKEKIKQSRTKQPTDKLINPDPQIIEGNPVKSSIIASISDHIVSIFDLNDGSYLQTLGCLTSQTSMSWNQKDENQIATGSYDKIRLWDLRTSQASLVILTSQTSKILFDRKNENQFATAHDKIVRIWDQRQTNKEVFHIDTFDNNIKNMDFDYQTSKLLLTSSQGSIRIFQLSETGGEALTHVTLQNPVNTVVFTPFGLGLAVSTEKSNNVKFFSLHERESDGGLFLKKKKYETRNQKEIQLVQELKIFQLRRDPNDYQYQIVSLPSDKYLRIEKLSLEFTDKFQKSQSTLIRINSRQKLLKSDKLNYESSSRSDFQKIITQSDIVLNEFNETEVFEKIVYDLKEMDPQQKGIINRIELRLFLKDKRIFGLTLIIPSNYPKAEVLFKAGNRMNIDDATSNRIIDKINELAHQKAQDGVQHIKTCLQYLELSLKSPLVGSKNQIFNVDDGIEDYIINNQYKPQELKEDANDSIQNEKKYFIPYPRTNGFSWNSRGQLVYFSYSKYNIRTLQDNSKKKIYNATDLKNIYSQISKKFNWTNNNQIQGDYEGDEIRSEDSSDGNDIGSGDSSNDEKFNNYAQNSNNRTSLMQDEDYSDSDDNDDDDEEEEYGVESSYYNKSITDSKRVKSRQDSKSRLKSASGRDTNQNKKYRIKRVPSKNQHIRYDKRISSKRDDNYLINTKPSVIAIYNLDFMFNVDLKFAESQEIFSTDIKELCISNSSRLIELDKHELAKAWNMIAICLSDINSDLFKLQNWSTNPLGKSLAIRLLTTFEEQGDIQNLALLSALMLGSETKILENLMEVQKQAKMQSQIRNKQINSSNIVKTQSYNKIPFNKQLSKSDLHKQPNSFNNLDQTQQVESINQSYKFPTKEVFEKDYTLENSKIAPNQNYIIKVQTPRKNKETHKGRKKSYQYIGGRNHDYFKTDGGDYEWLIKPKQPQNKFKMQANQLGSFENLYNDSRLDQHFNSPQRTKSGQRPGYNSRNLIDEEKLDNHFVQPRASRFKKRKPSTPDNKKNRKPKINLFMKHDVDYLVDKQAIHIKNEGTEELELINLENHKSEKFKNFDELTMREGNEEFEDLETNIGGDQKEEVEISMKEMLLYMKKYAELLLSWGHTFQSIELCKIVAKAEILMLQTSAIKPMSLMNDKDIEQRSQRSRSKQIKLSSHLQSNTNLSIKDYLPFSENSLGYICKKQLQQGKHEENMLLNMGGINQCNSCDKISVKCAICDLNVMGLMFVCIHCYHGGHYEHIKEWFTRKSSKNQSQPNYMIPCPTGCGCTQCFLQI</sequence>
<dbReference type="PROSITE" id="PS50908">
    <property type="entry name" value="RWD"/>
    <property type="match status" value="1"/>
</dbReference>
<evidence type="ECO:0000256" key="4">
    <source>
        <dbReference type="SAM" id="MobiDB-lite"/>
    </source>
</evidence>
<dbReference type="CDD" id="cd16488">
    <property type="entry name" value="mRING-H2-C3H3C2_Mio-like"/>
    <property type="match status" value="1"/>
</dbReference>
<keyword evidence="2" id="KW-0677">Repeat</keyword>
<feature type="region of interest" description="Disordered" evidence="4">
    <location>
        <begin position="1052"/>
        <end position="1110"/>
    </location>
</feature>
<evidence type="ECO:0000313" key="7">
    <source>
        <dbReference type="Proteomes" id="UP000039865"/>
    </source>
</evidence>
<evidence type="ECO:0000259" key="5">
    <source>
        <dbReference type="PROSITE" id="PS50908"/>
    </source>
</evidence>
<comment type="similarity">
    <text evidence="3">Belongs to the WD repeat WDR59 family.</text>
</comment>
<dbReference type="InterPro" id="IPR001680">
    <property type="entry name" value="WD40_rpt"/>
</dbReference>
<dbReference type="PANTHER" id="PTHR46170">
    <property type="entry name" value="GATOR COMPLEX PROTEIN WDR59"/>
    <property type="match status" value="1"/>
</dbReference>
<dbReference type="GO" id="GO:0035859">
    <property type="term" value="C:Seh1-associated complex"/>
    <property type="evidence" value="ECO:0007669"/>
    <property type="project" value="TreeGrafter"/>
</dbReference>
<proteinExistence type="inferred from homology"/>
<dbReference type="GO" id="GO:0035591">
    <property type="term" value="F:signaling adaptor activity"/>
    <property type="evidence" value="ECO:0007669"/>
    <property type="project" value="TreeGrafter"/>
</dbReference>
<feature type="region of interest" description="Disordered" evidence="4">
    <location>
        <begin position="644"/>
        <end position="749"/>
    </location>
</feature>
<name>A0A078B7G9_STYLE</name>
<accession>A0A078B7G9</accession>
<dbReference type="GO" id="GO:0005774">
    <property type="term" value="C:vacuolar membrane"/>
    <property type="evidence" value="ECO:0007669"/>
    <property type="project" value="TreeGrafter"/>
</dbReference>
<feature type="compositionally biased region" description="Polar residues" evidence="4">
    <location>
        <begin position="670"/>
        <end position="682"/>
    </location>
</feature>
<dbReference type="Gene3D" id="2.130.10.10">
    <property type="entry name" value="YVTN repeat-like/Quinoprotein amine dehydrogenase"/>
    <property type="match status" value="1"/>
</dbReference>
<dbReference type="GO" id="GO:1904263">
    <property type="term" value="P:positive regulation of TORC1 signaling"/>
    <property type="evidence" value="ECO:0007669"/>
    <property type="project" value="TreeGrafter"/>
</dbReference>
<dbReference type="Pfam" id="PF17120">
    <property type="entry name" value="zf-RING_16"/>
    <property type="match status" value="1"/>
</dbReference>
<feature type="compositionally biased region" description="Polar residues" evidence="4">
    <location>
        <begin position="1056"/>
        <end position="1075"/>
    </location>
</feature>
<dbReference type="OrthoDB" id="311712at2759"/>
<dbReference type="SUPFAM" id="SSF50978">
    <property type="entry name" value="WD40 repeat-like"/>
    <property type="match status" value="1"/>
</dbReference>
<dbReference type="EMBL" id="CCKQ01017590">
    <property type="protein sequence ID" value="CDW89483.1"/>
    <property type="molecule type" value="Genomic_DNA"/>
</dbReference>
<dbReference type="SMART" id="SM00320">
    <property type="entry name" value="WD40"/>
    <property type="match status" value="4"/>
</dbReference>
<feature type="compositionally biased region" description="Polar residues" evidence="4">
    <location>
        <begin position="1"/>
        <end position="18"/>
    </location>
</feature>
<dbReference type="InterPro" id="IPR036322">
    <property type="entry name" value="WD40_repeat_dom_sf"/>
</dbReference>
<organism evidence="6 7">
    <name type="scientific">Stylonychia lemnae</name>
    <name type="common">Ciliate</name>
    <dbReference type="NCBI Taxonomy" id="5949"/>
    <lineage>
        <taxon>Eukaryota</taxon>
        <taxon>Sar</taxon>
        <taxon>Alveolata</taxon>
        <taxon>Ciliophora</taxon>
        <taxon>Intramacronucleata</taxon>
        <taxon>Spirotrichea</taxon>
        <taxon>Stichotrichia</taxon>
        <taxon>Sporadotrichida</taxon>
        <taxon>Oxytrichidae</taxon>
        <taxon>Stylonychinae</taxon>
        <taxon>Stylonychia</taxon>
    </lineage>
</organism>
<dbReference type="InterPro" id="IPR006575">
    <property type="entry name" value="RWD_dom"/>
</dbReference>
<evidence type="ECO:0000256" key="3">
    <source>
        <dbReference type="ARBA" id="ARBA00038452"/>
    </source>
</evidence>
<dbReference type="InterPro" id="IPR049567">
    <property type="entry name" value="WDR59-like"/>
</dbReference>
<feature type="domain" description="RWD" evidence="5">
    <location>
        <begin position="426"/>
        <end position="530"/>
    </location>
</feature>
<evidence type="ECO:0000256" key="1">
    <source>
        <dbReference type="ARBA" id="ARBA00022574"/>
    </source>
</evidence>
<feature type="compositionally biased region" description="Acidic residues" evidence="4">
    <location>
        <begin position="683"/>
        <end position="703"/>
    </location>
</feature>
<evidence type="ECO:0000256" key="2">
    <source>
        <dbReference type="ARBA" id="ARBA00022737"/>
    </source>
</evidence>
<dbReference type="PANTHER" id="PTHR46170:SF1">
    <property type="entry name" value="GATOR COMPLEX PROTEIN WDR59"/>
    <property type="match status" value="1"/>
</dbReference>
<dbReference type="InterPro" id="IPR049566">
    <property type="entry name" value="WDR59_RTC1-like_RING_Znf"/>
</dbReference>
<dbReference type="InParanoid" id="A0A078B7G9"/>
<feature type="region of interest" description="Disordered" evidence="4">
    <location>
        <begin position="1"/>
        <end position="50"/>
    </location>
</feature>
<gene>
    <name evidence="6" type="primary">Contig17511.g18632</name>
    <name evidence="6" type="ORF">STYLEM_18616</name>
</gene>
<dbReference type="Proteomes" id="UP000039865">
    <property type="component" value="Unassembled WGS sequence"/>
</dbReference>
<keyword evidence="7" id="KW-1185">Reference proteome</keyword>
<protein>
    <submittedName>
        <fullName evidence="6">Wd repeat-containing protein 59</fullName>
    </submittedName>
</protein>
<reference evidence="6 7" key="1">
    <citation type="submission" date="2014-06" db="EMBL/GenBank/DDBJ databases">
        <authorList>
            <person name="Swart Estienne"/>
        </authorList>
    </citation>
    <scope>NUCLEOTIDE SEQUENCE [LARGE SCALE GENOMIC DNA]</scope>
    <source>
        <strain evidence="6 7">130c</strain>
    </source>
</reference>
<keyword evidence="1" id="KW-0853">WD repeat</keyword>
<evidence type="ECO:0000313" key="6">
    <source>
        <dbReference type="EMBL" id="CDW89483.1"/>
    </source>
</evidence>
<dbReference type="InterPro" id="IPR015943">
    <property type="entry name" value="WD40/YVTN_repeat-like_dom_sf"/>
</dbReference>